<accession>A0A0B0Q177</accession>
<keyword evidence="2" id="KW-1185">Reference proteome</keyword>
<reference evidence="2" key="1">
    <citation type="submission" date="2014-09" db="EMBL/GenBank/DDBJ databases">
        <authorList>
            <person name="Mudge J."/>
            <person name="Ramaraj T."/>
            <person name="Lindquist I.E."/>
            <person name="Bharti A.K."/>
            <person name="Sundararajan A."/>
            <person name="Cameron C.T."/>
            <person name="Woodward J.E."/>
            <person name="May G.D."/>
            <person name="Brubaker C."/>
            <person name="Broadhvest J."/>
            <person name="Wilkins T.A."/>
        </authorList>
    </citation>
    <scope>NUCLEOTIDE SEQUENCE</scope>
    <source>
        <strain evidence="2">cv. AKA8401</strain>
    </source>
</reference>
<dbReference type="EMBL" id="KN458259">
    <property type="protein sequence ID" value="KHG30579.1"/>
    <property type="molecule type" value="Genomic_DNA"/>
</dbReference>
<dbReference type="PROSITE" id="PS51257">
    <property type="entry name" value="PROKAR_LIPOPROTEIN"/>
    <property type="match status" value="1"/>
</dbReference>
<gene>
    <name evidence="1" type="ORF">F383_14604</name>
</gene>
<protein>
    <submittedName>
        <fullName evidence="1">Uncharacterized protein</fullName>
    </submittedName>
</protein>
<sequence>MGYIKNESHGQGQFGPCGPHERLRPIWAVWVTQACEPIFLKSCLRLHGSPKSTVDLLKGQ</sequence>
<evidence type="ECO:0000313" key="1">
    <source>
        <dbReference type="EMBL" id="KHG30579.1"/>
    </source>
</evidence>
<dbReference type="AlphaFoldDB" id="A0A0B0Q177"/>
<proteinExistence type="predicted"/>
<evidence type="ECO:0000313" key="2">
    <source>
        <dbReference type="Proteomes" id="UP000032142"/>
    </source>
</evidence>
<dbReference type="Proteomes" id="UP000032142">
    <property type="component" value="Unassembled WGS sequence"/>
</dbReference>
<organism evidence="1 2">
    <name type="scientific">Gossypium arboreum</name>
    <name type="common">Tree cotton</name>
    <name type="synonym">Gossypium nanking</name>
    <dbReference type="NCBI Taxonomy" id="29729"/>
    <lineage>
        <taxon>Eukaryota</taxon>
        <taxon>Viridiplantae</taxon>
        <taxon>Streptophyta</taxon>
        <taxon>Embryophyta</taxon>
        <taxon>Tracheophyta</taxon>
        <taxon>Spermatophyta</taxon>
        <taxon>Magnoliopsida</taxon>
        <taxon>eudicotyledons</taxon>
        <taxon>Gunneridae</taxon>
        <taxon>Pentapetalae</taxon>
        <taxon>rosids</taxon>
        <taxon>malvids</taxon>
        <taxon>Malvales</taxon>
        <taxon>Malvaceae</taxon>
        <taxon>Malvoideae</taxon>
        <taxon>Gossypium</taxon>
    </lineage>
</organism>
<name>A0A0B0Q177_GOSAR</name>